<dbReference type="AlphaFoldDB" id="A0AAW8DKG9"/>
<accession>A0AAW8DKG9</accession>
<sequence>MVFERPRIAVGNIRQPDPRLHRRLGYWSVCAVQAEVVSRKKRSGVRRILEHLGSAHDDAGVAALVRAGQERLNADQQAFEFDLSRAGTESVPPAHSAVVAGSQCEVLWEVLAEAYSRLRFDVLGDEAFAAMVLARLVEPASKAATVGILEDLGVAAPHRDCLSPTWGVCRWPPG</sequence>
<proteinExistence type="predicted"/>
<dbReference type="Proteomes" id="UP001242995">
    <property type="component" value="Unassembled WGS sequence"/>
</dbReference>
<dbReference type="Proteomes" id="UP001230951">
    <property type="component" value="Unassembled WGS sequence"/>
</dbReference>
<dbReference type="EMBL" id="JAUSTF010000001">
    <property type="protein sequence ID" value="MDQ0178737.1"/>
    <property type="molecule type" value="Genomic_DNA"/>
</dbReference>
<evidence type="ECO:0000313" key="1">
    <source>
        <dbReference type="EMBL" id="MDP9905523.1"/>
    </source>
</evidence>
<organism evidence="1 4">
    <name type="scientific">Arthrobacter bambusae</name>
    <dbReference type="NCBI Taxonomy" id="1338426"/>
    <lineage>
        <taxon>Bacteria</taxon>
        <taxon>Bacillati</taxon>
        <taxon>Actinomycetota</taxon>
        <taxon>Actinomycetes</taxon>
        <taxon>Micrococcales</taxon>
        <taxon>Micrococcaceae</taxon>
        <taxon>Arthrobacter</taxon>
    </lineage>
</organism>
<name>A0AAW8DKG9_9MICC</name>
<evidence type="ECO:0000313" key="3">
    <source>
        <dbReference type="Proteomes" id="UP001230951"/>
    </source>
</evidence>
<evidence type="ECO:0000313" key="2">
    <source>
        <dbReference type="EMBL" id="MDQ0178737.1"/>
    </source>
</evidence>
<comment type="caution">
    <text evidence="1">The sequence shown here is derived from an EMBL/GenBank/DDBJ whole genome shotgun (WGS) entry which is preliminary data.</text>
</comment>
<keyword evidence="3" id="KW-1185">Reference proteome</keyword>
<gene>
    <name evidence="1" type="ORF">J2S90_002494</name>
    <name evidence="2" type="ORF">J2S93_000144</name>
</gene>
<protein>
    <submittedName>
        <fullName evidence="1">Uncharacterized protein</fullName>
    </submittedName>
</protein>
<reference evidence="1 3" key="1">
    <citation type="submission" date="2023-07" db="EMBL/GenBank/DDBJ databases">
        <title>Sorghum-associated microbial communities from plants grown in Nebraska, USA.</title>
        <authorList>
            <person name="Schachtman D."/>
        </authorList>
    </citation>
    <scope>NUCLEOTIDE SEQUENCE</scope>
    <source>
        <strain evidence="1">DS1006</strain>
        <strain evidence="2 3">DS1016</strain>
    </source>
</reference>
<dbReference type="EMBL" id="JAUSRG010000006">
    <property type="protein sequence ID" value="MDP9905523.1"/>
    <property type="molecule type" value="Genomic_DNA"/>
</dbReference>
<evidence type="ECO:0000313" key="4">
    <source>
        <dbReference type="Proteomes" id="UP001242995"/>
    </source>
</evidence>